<sequence length="63" mass="7321">MSNDSDLERRKHGCDGCQLNVSTERFDGYLDHNLWLCGECFMELITNGIKSRKLKDVIRRSSE</sequence>
<dbReference type="EMBL" id="LAZR01012586">
    <property type="protein sequence ID" value="KKM26050.1"/>
    <property type="molecule type" value="Genomic_DNA"/>
</dbReference>
<name>A0A0F9LF26_9ZZZZ</name>
<dbReference type="SUPFAM" id="SSF57850">
    <property type="entry name" value="RING/U-box"/>
    <property type="match status" value="1"/>
</dbReference>
<gene>
    <name evidence="1" type="ORF">LCGC14_1588810</name>
</gene>
<dbReference type="AlphaFoldDB" id="A0A0F9LF26"/>
<evidence type="ECO:0000313" key="1">
    <source>
        <dbReference type="EMBL" id="KKM26050.1"/>
    </source>
</evidence>
<reference evidence="1" key="1">
    <citation type="journal article" date="2015" name="Nature">
        <title>Complex archaea that bridge the gap between prokaryotes and eukaryotes.</title>
        <authorList>
            <person name="Spang A."/>
            <person name="Saw J.H."/>
            <person name="Jorgensen S.L."/>
            <person name="Zaremba-Niedzwiedzka K."/>
            <person name="Martijn J."/>
            <person name="Lind A.E."/>
            <person name="van Eijk R."/>
            <person name="Schleper C."/>
            <person name="Guy L."/>
            <person name="Ettema T.J."/>
        </authorList>
    </citation>
    <scope>NUCLEOTIDE SEQUENCE</scope>
</reference>
<organism evidence="1">
    <name type="scientific">marine sediment metagenome</name>
    <dbReference type="NCBI Taxonomy" id="412755"/>
    <lineage>
        <taxon>unclassified sequences</taxon>
        <taxon>metagenomes</taxon>
        <taxon>ecological metagenomes</taxon>
    </lineage>
</organism>
<proteinExistence type="predicted"/>
<comment type="caution">
    <text evidence="1">The sequence shown here is derived from an EMBL/GenBank/DDBJ whole genome shotgun (WGS) entry which is preliminary data.</text>
</comment>
<accession>A0A0F9LF26</accession>
<protein>
    <submittedName>
        <fullName evidence="1">Uncharacterized protein</fullName>
    </submittedName>
</protein>